<feature type="domain" description="EAL" evidence="1">
    <location>
        <begin position="1"/>
        <end position="207"/>
    </location>
</feature>
<reference evidence="3 4" key="1">
    <citation type="submission" date="2019-07" db="EMBL/GenBank/DDBJ databases">
        <title>Whole genome shotgun sequence of Sporosarcina luteola NBRC 105378.</title>
        <authorList>
            <person name="Hosoyama A."/>
            <person name="Uohara A."/>
            <person name="Ohji S."/>
            <person name="Ichikawa N."/>
        </authorList>
    </citation>
    <scope>NUCLEOTIDE SEQUENCE [LARGE SCALE GENOMIC DNA]</scope>
    <source>
        <strain evidence="3 4">NBRC 105378</strain>
    </source>
</reference>
<dbReference type="InterPro" id="IPR052340">
    <property type="entry name" value="RNase_Y/CdgJ"/>
</dbReference>
<protein>
    <recommendedName>
        <fullName evidence="5">HDOD domain-containing protein</fullName>
    </recommendedName>
</protein>
<dbReference type="Gene3D" id="1.10.3210.10">
    <property type="entry name" value="Hypothetical protein af1432"/>
    <property type="match status" value="1"/>
</dbReference>
<dbReference type="PANTHER" id="PTHR33525">
    <property type="match status" value="1"/>
</dbReference>
<dbReference type="Pfam" id="PF00563">
    <property type="entry name" value="EAL"/>
    <property type="match status" value="1"/>
</dbReference>
<dbReference type="InterPro" id="IPR035919">
    <property type="entry name" value="EAL_sf"/>
</dbReference>
<dbReference type="Proteomes" id="UP000321901">
    <property type="component" value="Unassembled WGS sequence"/>
</dbReference>
<dbReference type="RefSeq" id="WP_147055447.1">
    <property type="nucleotide sequence ID" value="NZ_BJYL01000008.1"/>
</dbReference>
<dbReference type="SMART" id="SM00052">
    <property type="entry name" value="EAL"/>
    <property type="match status" value="1"/>
</dbReference>
<dbReference type="InterPro" id="IPR014408">
    <property type="entry name" value="dGMP_Pdiesterase_EAL/HD-GYP"/>
</dbReference>
<proteinExistence type="predicted"/>
<comment type="caution">
    <text evidence="3">The sequence shown here is derived from an EMBL/GenBank/DDBJ whole genome shotgun (WGS) entry which is preliminary data.</text>
</comment>
<evidence type="ECO:0000259" key="2">
    <source>
        <dbReference type="PROSITE" id="PS51833"/>
    </source>
</evidence>
<dbReference type="PIRSF" id="PIRSF003180">
    <property type="entry name" value="DiGMPpdiest_YuxH"/>
    <property type="match status" value="1"/>
</dbReference>
<sequence length="389" mass="44657">MEIFVGKQPILDMNGNLFSFELLYRNSAKNTFPDINPELATIGVIVNTYLAPGFEQITATKTFVNFSSSLLSTDIFDSLIPEDIVIEILEDIEITPALLSKLKKLKEAGFQLALDDFVLNKHHIEYHQLFQLIDYIKVDFIATTLSQRTEIEELKLKFPHITLLAEKVETEEEFEEAKALGYGLFQGYFFAKPEVLKSEKLPSETLLYFEVIKLLNKEEPNIDEIATVIMRDISLTYKLLKYLNSYIINPANTVVSIKQAIVLMGLQEFKRWMQYLMIYQLGADNENGWHKALVHYSLERAKMCEMLAAKSGKTNTDAYYVLGLFSLIDRLLKREPTDVFPLLPTSMEIIHTLLGRKTEMIPYLQLAKAYERQDLVAATELAEQLGIQW</sequence>
<dbReference type="PANTHER" id="PTHR33525:SF4">
    <property type="entry name" value="CYCLIC DI-GMP PHOSPHODIESTERASE CDGJ"/>
    <property type="match status" value="1"/>
</dbReference>
<dbReference type="SUPFAM" id="SSF109604">
    <property type="entry name" value="HD-domain/PDEase-like"/>
    <property type="match status" value="1"/>
</dbReference>
<name>A0A511Z4N9_9BACL</name>
<evidence type="ECO:0000259" key="1">
    <source>
        <dbReference type="PROSITE" id="PS50883"/>
    </source>
</evidence>
<dbReference type="PROSITE" id="PS51833">
    <property type="entry name" value="HDOD"/>
    <property type="match status" value="1"/>
</dbReference>
<feature type="domain" description="HDOD" evidence="2">
    <location>
        <begin position="201"/>
        <end position="389"/>
    </location>
</feature>
<dbReference type="InterPro" id="IPR001633">
    <property type="entry name" value="EAL_dom"/>
</dbReference>
<dbReference type="AlphaFoldDB" id="A0A511Z4N9"/>
<evidence type="ECO:0000313" key="3">
    <source>
        <dbReference type="EMBL" id="GEN82418.1"/>
    </source>
</evidence>
<dbReference type="InterPro" id="IPR013976">
    <property type="entry name" value="HDOD"/>
</dbReference>
<evidence type="ECO:0008006" key="5">
    <source>
        <dbReference type="Google" id="ProtNLM"/>
    </source>
</evidence>
<evidence type="ECO:0000313" key="4">
    <source>
        <dbReference type="Proteomes" id="UP000321901"/>
    </source>
</evidence>
<gene>
    <name evidence="3" type="primary">yuxH_1</name>
    <name evidence="3" type="ORF">SLU01_07300</name>
</gene>
<dbReference type="SUPFAM" id="SSF141868">
    <property type="entry name" value="EAL domain-like"/>
    <property type="match status" value="1"/>
</dbReference>
<dbReference type="Pfam" id="PF08668">
    <property type="entry name" value="HDOD"/>
    <property type="match status" value="1"/>
</dbReference>
<dbReference type="EMBL" id="BJYL01000008">
    <property type="protein sequence ID" value="GEN82418.1"/>
    <property type="molecule type" value="Genomic_DNA"/>
</dbReference>
<dbReference type="Gene3D" id="3.20.20.450">
    <property type="entry name" value="EAL domain"/>
    <property type="match status" value="1"/>
</dbReference>
<dbReference type="OrthoDB" id="9804751at2"/>
<dbReference type="PROSITE" id="PS50883">
    <property type="entry name" value="EAL"/>
    <property type="match status" value="1"/>
</dbReference>
<keyword evidence="4" id="KW-1185">Reference proteome</keyword>
<organism evidence="3 4">
    <name type="scientific">Sporosarcina luteola</name>
    <dbReference type="NCBI Taxonomy" id="582850"/>
    <lineage>
        <taxon>Bacteria</taxon>
        <taxon>Bacillati</taxon>
        <taxon>Bacillota</taxon>
        <taxon>Bacilli</taxon>
        <taxon>Bacillales</taxon>
        <taxon>Caryophanaceae</taxon>
        <taxon>Sporosarcina</taxon>
    </lineage>
</organism>
<accession>A0A511Z4N9</accession>